<feature type="compositionally biased region" description="Polar residues" evidence="1">
    <location>
        <begin position="74"/>
        <end position="91"/>
    </location>
</feature>
<dbReference type="AlphaFoldDB" id="A0A8H7W891"/>
<gene>
    <name evidence="2" type="ORF">IFR04_010898</name>
</gene>
<accession>A0A8H7W891</accession>
<reference evidence="2" key="1">
    <citation type="submission" date="2021-02" db="EMBL/GenBank/DDBJ databases">
        <title>Genome sequence Cadophora malorum strain M34.</title>
        <authorList>
            <person name="Stefanovic E."/>
            <person name="Vu D."/>
            <person name="Scully C."/>
            <person name="Dijksterhuis J."/>
            <person name="Roader J."/>
            <person name="Houbraken J."/>
        </authorList>
    </citation>
    <scope>NUCLEOTIDE SEQUENCE</scope>
    <source>
        <strain evidence="2">M34</strain>
    </source>
</reference>
<proteinExistence type="predicted"/>
<dbReference type="OrthoDB" id="3547724at2759"/>
<protein>
    <submittedName>
        <fullName evidence="2">Uncharacterized protein</fullName>
    </submittedName>
</protein>
<organism evidence="2 3">
    <name type="scientific">Cadophora malorum</name>
    <dbReference type="NCBI Taxonomy" id="108018"/>
    <lineage>
        <taxon>Eukaryota</taxon>
        <taxon>Fungi</taxon>
        <taxon>Dikarya</taxon>
        <taxon>Ascomycota</taxon>
        <taxon>Pezizomycotina</taxon>
        <taxon>Leotiomycetes</taxon>
        <taxon>Helotiales</taxon>
        <taxon>Ploettnerulaceae</taxon>
        <taxon>Cadophora</taxon>
    </lineage>
</organism>
<feature type="compositionally biased region" description="Polar residues" evidence="1">
    <location>
        <begin position="256"/>
        <end position="273"/>
    </location>
</feature>
<evidence type="ECO:0000256" key="1">
    <source>
        <dbReference type="SAM" id="MobiDB-lite"/>
    </source>
</evidence>
<sequence>MPTPSEAYSYAMFLVQLFPEDAADILCGGNSGSNMAVVETRMDRNCAKFVGYSTNQIKGMAESHEWERLKSLLPSSSNGPMTPRGFNSMNAGQIMPPTPSSTASGSVQSHRQHRNDWITIYHTGTTCDLIATPSGSQEFMIGIDKLERMPGVKVDRVPDAQPVAVGGKWIPVESRVGLTWNRPADEITHFAFFWVVDSGSIRHGDVLLGEKGQNTRCRMDRGNLHSPQFALDPQDSRNRVSAVPPAAPSPPAVPTQLFQRHSSSAIYSGSPPQTYGRHPHDPGASLHNPSRIPAKTDSSGSASRAYHTAMSSMGTSHMEELPSRPQSASSSITARQPRWDTNVLIQMSFEGNGKRLLSMDLTKSGDAIIAWLEPHVSKMSGTPAGTPVDRVNYELSITPCQKRDEDTITAPLDCFDEVWDSVKELIQENRGDPESKKPEFRLDIG</sequence>
<comment type="caution">
    <text evidence="2">The sequence shown here is derived from an EMBL/GenBank/DDBJ whole genome shotgun (WGS) entry which is preliminary data.</text>
</comment>
<feature type="compositionally biased region" description="Polar residues" evidence="1">
    <location>
        <begin position="324"/>
        <end position="334"/>
    </location>
</feature>
<feature type="compositionally biased region" description="Polar residues" evidence="1">
    <location>
        <begin position="100"/>
        <end position="109"/>
    </location>
</feature>
<feature type="region of interest" description="Disordered" evidence="1">
    <location>
        <begin position="219"/>
        <end position="335"/>
    </location>
</feature>
<dbReference type="EMBL" id="JAFJYH010000202">
    <property type="protein sequence ID" value="KAG4415948.1"/>
    <property type="molecule type" value="Genomic_DNA"/>
</dbReference>
<feature type="region of interest" description="Disordered" evidence="1">
    <location>
        <begin position="74"/>
        <end position="109"/>
    </location>
</feature>
<evidence type="ECO:0000313" key="3">
    <source>
        <dbReference type="Proteomes" id="UP000664132"/>
    </source>
</evidence>
<dbReference type="Proteomes" id="UP000664132">
    <property type="component" value="Unassembled WGS sequence"/>
</dbReference>
<name>A0A8H7W891_9HELO</name>
<evidence type="ECO:0000313" key="2">
    <source>
        <dbReference type="EMBL" id="KAG4415948.1"/>
    </source>
</evidence>
<keyword evidence="3" id="KW-1185">Reference proteome</keyword>